<dbReference type="Proteomes" id="UP000006034">
    <property type="component" value="Unassembled WGS sequence"/>
</dbReference>
<dbReference type="Pfam" id="PF01656">
    <property type="entry name" value="CbiA"/>
    <property type="match status" value="1"/>
</dbReference>
<sequence length="247" mass="27789">MAHVHFFLNPKGGTGKSLVSYIVAQYLISKGVKTTCIDCDPVTPTLIAYEALHAVRVNIMVENNIDKTKFDRFVELIAQGEENEHFVIDNGTSSFVPLLDYMVTNAITPLLVSMGHTVTFHVIIVGGDNLTGTVDGFKQIVTQFAPEARIIVWLNPFFGTIERGGKSFEDFDVYRENKTHVSAVLYYPDFPKDTFGKSFALLQKDRLTFAEVCDEEQAPQDYDLMTRHRIGMIRQRVSTMLDAARVL</sequence>
<dbReference type="eggNOG" id="COG0003">
    <property type="taxonomic scope" value="Bacteria"/>
</dbReference>
<accession>E5YBS5</accession>
<evidence type="ECO:0000313" key="3">
    <source>
        <dbReference type="Proteomes" id="UP000006034"/>
    </source>
</evidence>
<keyword evidence="3" id="KW-1185">Reference proteome</keyword>
<evidence type="ECO:0000313" key="2">
    <source>
        <dbReference type="EMBL" id="EFV42544.2"/>
    </source>
</evidence>
<name>E5YBS5_BILW3</name>
<dbReference type="STRING" id="563192.HMPREF0179_03649"/>
<dbReference type="InterPro" id="IPR027417">
    <property type="entry name" value="P-loop_NTPase"/>
</dbReference>
<organism evidence="2 3">
    <name type="scientific">Bilophila wadsworthia (strain 3_1_6)</name>
    <dbReference type="NCBI Taxonomy" id="563192"/>
    <lineage>
        <taxon>Bacteria</taxon>
        <taxon>Pseudomonadati</taxon>
        <taxon>Thermodesulfobacteriota</taxon>
        <taxon>Desulfovibrionia</taxon>
        <taxon>Desulfovibrionales</taxon>
        <taxon>Desulfovibrionaceae</taxon>
        <taxon>Bilophila</taxon>
    </lineage>
</organism>
<feature type="domain" description="CobQ/CobB/MinD/ParA nucleotide binding" evidence="1">
    <location>
        <begin position="7"/>
        <end position="155"/>
    </location>
</feature>
<gene>
    <name evidence="2" type="ORF">HMPREF0179_03649</name>
</gene>
<dbReference type="InterPro" id="IPR002586">
    <property type="entry name" value="CobQ/CobB/MinD/ParA_Nub-bd_dom"/>
</dbReference>
<comment type="caution">
    <text evidence="2">The sequence shown here is derived from an EMBL/GenBank/DDBJ whole genome shotgun (WGS) entry which is preliminary data.</text>
</comment>
<reference evidence="2 3" key="2">
    <citation type="submission" date="2013-04" db="EMBL/GenBank/DDBJ databases">
        <title>The Genome Sequence of Bilophila wadsworthia 3_1_6.</title>
        <authorList>
            <consortium name="The Broad Institute Genomics Platform"/>
            <person name="Earl A."/>
            <person name="Ward D."/>
            <person name="Feldgarden M."/>
            <person name="Gevers D."/>
            <person name="Sibley C."/>
            <person name="Strauss J."/>
            <person name="Allen-Vercoe E."/>
            <person name="Walker B."/>
            <person name="Young S."/>
            <person name="Zeng Q."/>
            <person name="Gargeya S."/>
            <person name="Fitzgerald M."/>
            <person name="Haas B."/>
            <person name="Abouelleil A."/>
            <person name="Allen A.W."/>
            <person name="Alvarado L."/>
            <person name="Arachchi H.M."/>
            <person name="Berlin A.M."/>
            <person name="Chapman S.B."/>
            <person name="Gainer-Dewar J."/>
            <person name="Goldberg J."/>
            <person name="Griggs A."/>
            <person name="Gujja S."/>
            <person name="Hansen M."/>
            <person name="Howarth C."/>
            <person name="Imamovic A."/>
            <person name="Ireland A."/>
            <person name="Larimer J."/>
            <person name="McCowan C."/>
            <person name="Murphy C."/>
            <person name="Pearson M."/>
            <person name="Poon T.W."/>
            <person name="Priest M."/>
            <person name="Roberts A."/>
            <person name="Saif S."/>
            <person name="Shea T."/>
            <person name="Sisk P."/>
            <person name="Sykes S."/>
            <person name="Wortman J."/>
            <person name="Nusbaum C."/>
            <person name="Birren B."/>
        </authorList>
    </citation>
    <scope>NUCLEOTIDE SEQUENCE [LARGE SCALE GENOMIC DNA]</scope>
    <source>
        <strain evidence="2 3">3_1_6</strain>
    </source>
</reference>
<dbReference type="HOGENOM" id="CLU_076039_0_0_7"/>
<dbReference type="Gene3D" id="3.40.50.300">
    <property type="entry name" value="P-loop containing nucleotide triphosphate hydrolases"/>
    <property type="match status" value="1"/>
</dbReference>
<dbReference type="EMBL" id="ADCP02000001">
    <property type="protein sequence ID" value="EFV42544.2"/>
    <property type="molecule type" value="Genomic_DNA"/>
</dbReference>
<evidence type="ECO:0000259" key="1">
    <source>
        <dbReference type="Pfam" id="PF01656"/>
    </source>
</evidence>
<dbReference type="SUPFAM" id="SSF52540">
    <property type="entry name" value="P-loop containing nucleoside triphosphate hydrolases"/>
    <property type="match status" value="1"/>
</dbReference>
<protein>
    <recommendedName>
        <fullName evidence="1">CobQ/CobB/MinD/ParA nucleotide binding domain-containing protein</fullName>
    </recommendedName>
</protein>
<proteinExistence type="predicted"/>
<reference evidence="2 3" key="1">
    <citation type="submission" date="2010-10" db="EMBL/GenBank/DDBJ databases">
        <authorList>
            <consortium name="The Broad Institute Genome Sequencing Platform"/>
            <person name="Ward D."/>
            <person name="Earl A."/>
            <person name="Feldgarden M."/>
            <person name="Young S.K."/>
            <person name="Gargeya S."/>
            <person name="Zeng Q."/>
            <person name="Alvarado L."/>
            <person name="Berlin A."/>
            <person name="Bochicchio J."/>
            <person name="Chapman S.B."/>
            <person name="Chen Z."/>
            <person name="Freedman E."/>
            <person name="Gellesch M."/>
            <person name="Goldberg J."/>
            <person name="Griggs A."/>
            <person name="Gujja S."/>
            <person name="Heilman E."/>
            <person name="Heiman D."/>
            <person name="Howarth C."/>
            <person name="Mehta T."/>
            <person name="Neiman D."/>
            <person name="Pearson M."/>
            <person name="Roberts A."/>
            <person name="Saif S."/>
            <person name="Shea T."/>
            <person name="Shenoy N."/>
            <person name="Sisk P."/>
            <person name="Stolte C."/>
            <person name="Sykes S."/>
            <person name="White J."/>
            <person name="Yandava C."/>
            <person name="Allen-Vercoe E."/>
            <person name="Sibley C."/>
            <person name="Ambrose C.E."/>
            <person name="Strauss J."/>
            <person name="Daigneault M."/>
            <person name="Haas B."/>
            <person name="Nusbaum C."/>
            <person name="Birren B."/>
        </authorList>
    </citation>
    <scope>NUCLEOTIDE SEQUENCE [LARGE SCALE GENOMIC DNA]</scope>
    <source>
        <strain evidence="2 3">3_1_6</strain>
    </source>
</reference>
<dbReference type="AlphaFoldDB" id="E5YBS5"/>